<dbReference type="Pfam" id="PF21806">
    <property type="entry name" value="DUF6879"/>
    <property type="match status" value="1"/>
</dbReference>
<evidence type="ECO:0000313" key="3">
    <source>
        <dbReference type="Proteomes" id="UP001141259"/>
    </source>
</evidence>
<name>A0A9X2VIZ3_9PSEU</name>
<dbReference type="InterPro" id="IPR049244">
    <property type="entry name" value="DUF6879"/>
</dbReference>
<evidence type="ECO:0000313" key="2">
    <source>
        <dbReference type="EMBL" id="MCS7477501.1"/>
    </source>
</evidence>
<reference evidence="2" key="1">
    <citation type="submission" date="2022-08" db="EMBL/GenBank/DDBJ databases">
        <authorList>
            <person name="Tistechok S."/>
            <person name="Samborskyy M."/>
            <person name="Roman I."/>
        </authorList>
    </citation>
    <scope>NUCLEOTIDE SEQUENCE</scope>
    <source>
        <strain evidence="2">DSM 103496</strain>
    </source>
</reference>
<gene>
    <name evidence="2" type="ORF">NZH93_11605</name>
</gene>
<evidence type="ECO:0000259" key="1">
    <source>
        <dbReference type="Pfam" id="PF21806"/>
    </source>
</evidence>
<accession>A0A9X2VIZ3</accession>
<dbReference type="AlphaFoldDB" id="A0A9X2VIZ3"/>
<proteinExistence type="predicted"/>
<dbReference type="RefSeq" id="WP_259622999.1">
    <property type="nucleotide sequence ID" value="NZ_JANYMP010000004.1"/>
</dbReference>
<feature type="domain" description="DUF6879" evidence="1">
    <location>
        <begin position="10"/>
        <end position="170"/>
    </location>
</feature>
<protein>
    <recommendedName>
        <fullName evidence="1">DUF6879 domain-containing protein</fullName>
    </recommendedName>
</protein>
<organism evidence="2 3">
    <name type="scientific">Umezawaea endophytica</name>
    <dbReference type="NCBI Taxonomy" id="1654476"/>
    <lineage>
        <taxon>Bacteria</taxon>
        <taxon>Bacillati</taxon>
        <taxon>Actinomycetota</taxon>
        <taxon>Actinomycetes</taxon>
        <taxon>Pseudonocardiales</taxon>
        <taxon>Pseudonocardiaceae</taxon>
        <taxon>Umezawaea</taxon>
    </lineage>
</organism>
<comment type="caution">
    <text evidence="2">The sequence shown here is derived from an EMBL/GenBank/DDBJ whole genome shotgun (WGS) entry which is preliminary data.</text>
</comment>
<keyword evidence="3" id="KW-1185">Reference proteome</keyword>
<dbReference type="EMBL" id="JANYMP010000004">
    <property type="protein sequence ID" value="MCS7477501.1"/>
    <property type="molecule type" value="Genomic_DNA"/>
</dbReference>
<sequence length="173" mass="20058">MTEQVTGDGWSRLLRDFRVSAWRWEAQGVYREPVEQEALRQFLAGDEPDLSYMDDWLTGVRALVDAGRTFSRVRVLTEPLTDYLRFELAATPRNVAAGEDIRVIAQGRARELELPDHDFWIFDDRRVAVMHFAEDGFHHAEVITDAPAVAKFREIRDRAWKDATPFSDYLTSR</sequence>
<dbReference type="Proteomes" id="UP001141259">
    <property type="component" value="Unassembled WGS sequence"/>
</dbReference>